<dbReference type="SUPFAM" id="SSF52949">
    <property type="entry name" value="Macro domain-like"/>
    <property type="match status" value="1"/>
</dbReference>
<sequence length="330" mass="36109">MRTTLLPALRDEYYRLPELGIVYTPDVLVFQSASDKGIEAGVVPVVGGGDGEEHHDEKDILSKNDRWYVDVASAAMLRLPETEITENGGRYASPADRELVVRKMRAVLRVFAAKGCTHIVLGAWGCGAYGNPLAEIAKAWRRVLCVEAERGGGDKAEGRPNVQDAQRADHGNANSKRKKAEDKKSRKRNHYPEPWGAFIDDIVFAIKDSNLAIAFARAFGEDILPLPASFPGGGDNGSLSSTTGDDEYPDNPVEVARISELQEKIVQLEAQIRQTRNPQMQVGLESVLASLKKQLPTEGVEEDNHEVNDDDEGSEATEQESSSEHGETTD</sequence>
<accession>A0A9W8NHU5</accession>
<organism evidence="2 3">
    <name type="scientific">Xylaria arbuscula</name>
    <dbReference type="NCBI Taxonomy" id="114810"/>
    <lineage>
        <taxon>Eukaryota</taxon>
        <taxon>Fungi</taxon>
        <taxon>Dikarya</taxon>
        <taxon>Ascomycota</taxon>
        <taxon>Pezizomycotina</taxon>
        <taxon>Sordariomycetes</taxon>
        <taxon>Xylariomycetidae</taxon>
        <taxon>Xylariales</taxon>
        <taxon>Xylariaceae</taxon>
        <taxon>Xylaria</taxon>
    </lineage>
</organism>
<dbReference type="AlphaFoldDB" id="A0A9W8NHU5"/>
<name>A0A9W8NHU5_9PEZI</name>
<comment type="caution">
    <text evidence="2">The sequence shown here is derived from an EMBL/GenBank/DDBJ whole genome shotgun (WGS) entry which is preliminary data.</text>
</comment>
<evidence type="ECO:0000313" key="3">
    <source>
        <dbReference type="Proteomes" id="UP001148614"/>
    </source>
</evidence>
<evidence type="ECO:0000313" key="2">
    <source>
        <dbReference type="EMBL" id="KAJ3576568.1"/>
    </source>
</evidence>
<feature type="compositionally biased region" description="Acidic residues" evidence="1">
    <location>
        <begin position="299"/>
        <end position="318"/>
    </location>
</feature>
<dbReference type="EMBL" id="JANPWZ010000469">
    <property type="protein sequence ID" value="KAJ3576568.1"/>
    <property type="molecule type" value="Genomic_DNA"/>
</dbReference>
<dbReference type="PANTHER" id="PTHR35596">
    <property type="entry name" value="DUF2263 DOMAIN-CONTAINING PROTEIN"/>
    <property type="match status" value="1"/>
</dbReference>
<keyword evidence="3" id="KW-1185">Reference proteome</keyword>
<feature type="region of interest" description="Disordered" evidence="1">
    <location>
        <begin position="151"/>
        <end position="190"/>
    </location>
</feature>
<proteinExistence type="predicted"/>
<dbReference type="Gene3D" id="3.40.220.10">
    <property type="entry name" value="Leucine Aminopeptidase, subunit E, domain 1"/>
    <property type="match status" value="1"/>
</dbReference>
<gene>
    <name evidence="2" type="ORF">NPX13_g3663</name>
</gene>
<feature type="region of interest" description="Disordered" evidence="1">
    <location>
        <begin position="293"/>
        <end position="330"/>
    </location>
</feature>
<evidence type="ECO:0008006" key="4">
    <source>
        <dbReference type="Google" id="ProtNLM"/>
    </source>
</evidence>
<reference evidence="2" key="1">
    <citation type="submission" date="2022-07" db="EMBL/GenBank/DDBJ databases">
        <title>Genome Sequence of Xylaria arbuscula.</title>
        <authorList>
            <person name="Buettner E."/>
        </authorList>
    </citation>
    <scope>NUCLEOTIDE SEQUENCE</scope>
    <source>
        <strain evidence="2">VT107</strain>
    </source>
</reference>
<dbReference type="Proteomes" id="UP001148614">
    <property type="component" value="Unassembled WGS sequence"/>
</dbReference>
<protein>
    <recommendedName>
        <fullName evidence="4">Microbial-type PARG catalytic domain-containing protein</fullName>
    </recommendedName>
</protein>
<dbReference type="PANTHER" id="PTHR35596:SF1">
    <property type="entry name" value="MICROBIAL-TYPE PARG CATALYTIC DOMAIN-CONTAINING PROTEIN"/>
    <property type="match status" value="1"/>
</dbReference>
<dbReference type="InterPro" id="IPR043472">
    <property type="entry name" value="Macro_dom-like"/>
</dbReference>
<dbReference type="VEuPathDB" id="FungiDB:F4678DRAFT_475394"/>
<evidence type="ECO:0000256" key="1">
    <source>
        <dbReference type="SAM" id="MobiDB-lite"/>
    </source>
</evidence>